<dbReference type="InterPro" id="IPR042102">
    <property type="entry name" value="RNA_pol_Rpb1_3_sf"/>
</dbReference>
<comment type="subunit">
    <text evidence="13">In plastids the minimal PEP RNA polymerase catalytic core is composed of four subunits: alpha, beta, beta', and beta''. When a (nuclear-encoded) sigma factor is associated with the core the holoenzyme is formed, which can initiate transcription.</text>
</comment>
<proteinExistence type="inferred from homology"/>
<dbReference type="EMBL" id="MW375123">
    <property type="protein sequence ID" value="QYK18204.1"/>
    <property type="molecule type" value="Genomic_DNA"/>
</dbReference>
<keyword evidence="8 13" id="KW-0479">Metal-binding</keyword>
<comment type="cofactor">
    <cofactor evidence="13">
        <name>Mg(2+)</name>
        <dbReference type="ChEBI" id="CHEBI:18420"/>
    </cofactor>
    <text evidence="13">Binds 1 Mg(2+) ion per subunit.</text>
</comment>
<comment type="function">
    <text evidence="1 13 14">DNA-dependent RNA polymerase catalyzes the transcription of DNA into RNA using the four ribonucleoside triphosphates as substrates.</text>
</comment>
<comment type="similarity">
    <text evidence="2 13">Belongs to the RNA polymerase beta' chain family. RpoC1 subfamily.</text>
</comment>
<keyword evidence="4 16" id="KW-0150">Chloroplast</keyword>
<evidence type="ECO:0000256" key="3">
    <source>
        <dbReference type="ARBA" id="ARBA00022478"/>
    </source>
</evidence>
<keyword evidence="3 13" id="KW-0240">DNA-directed RNA polymerase</keyword>
<dbReference type="Pfam" id="PF04997">
    <property type="entry name" value="RNA_pol_Rpb1_1"/>
    <property type="match status" value="1"/>
</dbReference>
<dbReference type="GO" id="GO:0008270">
    <property type="term" value="F:zinc ion binding"/>
    <property type="evidence" value="ECO:0007669"/>
    <property type="project" value="UniProtKB-UniRule"/>
</dbReference>
<keyword evidence="11 13" id="KW-0804">Transcription</keyword>
<evidence type="ECO:0000313" key="16">
    <source>
        <dbReference type="EMBL" id="QYK18204.1"/>
    </source>
</evidence>
<evidence type="ECO:0000256" key="11">
    <source>
        <dbReference type="ARBA" id="ARBA00023163"/>
    </source>
</evidence>
<dbReference type="Gene3D" id="1.10.40.90">
    <property type="match status" value="1"/>
</dbReference>
<dbReference type="InterPro" id="IPR045867">
    <property type="entry name" value="DNA-dir_RpoC_beta_prime"/>
</dbReference>
<evidence type="ECO:0000256" key="4">
    <source>
        <dbReference type="ARBA" id="ARBA00022528"/>
    </source>
</evidence>
<name>A0A8F9RR16_9ASPA</name>
<dbReference type="PANTHER" id="PTHR19376:SF54">
    <property type="entry name" value="DNA-DIRECTED RNA POLYMERASE SUBUNIT BETA"/>
    <property type="match status" value="1"/>
</dbReference>
<feature type="binding site" evidence="13">
    <location>
        <position position="97"/>
    </location>
    <ligand>
        <name>Zn(2+)</name>
        <dbReference type="ChEBI" id="CHEBI:29105"/>
    </ligand>
</feature>
<feature type="domain" description="RNA polymerase N-terminal" evidence="15">
    <location>
        <begin position="269"/>
        <end position="550"/>
    </location>
</feature>
<feature type="binding site" evidence="13">
    <location>
        <position position="76"/>
    </location>
    <ligand>
        <name>Zn(2+)</name>
        <dbReference type="ChEBI" id="CHEBI:29105"/>
    </ligand>
</feature>
<dbReference type="GO" id="GO:0000428">
    <property type="term" value="C:DNA-directed RNA polymerase complex"/>
    <property type="evidence" value="ECO:0007669"/>
    <property type="project" value="UniProtKB-KW"/>
</dbReference>
<evidence type="ECO:0000256" key="2">
    <source>
        <dbReference type="ARBA" id="ARBA00007207"/>
    </source>
</evidence>
<dbReference type="SUPFAM" id="SSF64484">
    <property type="entry name" value="beta and beta-prime subunits of DNA dependent RNA-polymerase"/>
    <property type="match status" value="1"/>
</dbReference>
<comment type="subcellular location">
    <subcellularLocation>
        <location evidence="13">Plastid</location>
        <location evidence="13">Chloroplast</location>
    </subcellularLocation>
</comment>
<feature type="binding site" evidence="13">
    <location>
        <position position="496"/>
    </location>
    <ligand>
        <name>Mg(2+)</name>
        <dbReference type="ChEBI" id="CHEBI:18420"/>
    </ligand>
</feature>
<dbReference type="Gene3D" id="1.10.274.100">
    <property type="entry name" value="RNA polymerase Rpb1, domain 3"/>
    <property type="match status" value="1"/>
</dbReference>
<organism evidence="16">
    <name type="scientific">Acianthera recurva</name>
    <dbReference type="NCBI Taxonomy" id="1164710"/>
    <lineage>
        <taxon>Eukaryota</taxon>
        <taxon>Viridiplantae</taxon>
        <taxon>Streptophyta</taxon>
        <taxon>Embryophyta</taxon>
        <taxon>Tracheophyta</taxon>
        <taxon>Spermatophyta</taxon>
        <taxon>Magnoliopsida</taxon>
        <taxon>Liliopsida</taxon>
        <taxon>Asparagales</taxon>
        <taxon>Orchidaceae</taxon>
        <taxon>Epidendroideae</taxon>
        <taxon>Epidendreae</taxon>
        <taxon>Pleurothallidinae</taxon>
        <taxon>Acianthera</taxon>
        <taxon>Acianthera subgen. Acianthera</taxon>
    </lineage>
</organism>
<evidence type="ECO:0000256" key="12">
    <source>
        <dbReference type="ARBA" id="ARBA00048552"/>
    </source>
</evidence>
<evidence type="ECO:0000259" key="15">
    <source>
        <dbReference type="SMART" id="SM00663"/>
    </source>
</evidence>
<dbReference type="InterPro" id="IPR006592">
    <property type="entry name" value="RNA_pol_N"/>
</dbReference>
<accession>A0A8F9RR16</accession>
<dbReference type="PANTHER" id="PTHR19376">
    <property type="entry name" value="DNA-DIRECTED RNA POLYMERASE"/>
    <property type="match status" value="1"/>
</dbReference>
<feature type="binding site" evidence="13">
    <location>
        <position position="500"/>
    </location>
    <ligand>
        <name>Mg(2+)</name>
        <dbReference type="ChEBI" id="CHEBI:18420"/>
    </ligand>
</feature>
<comment type="catalytic activity">
    <reaction evidence="12 13 14">
        <text>RNA(n) + a ribonucleoside 5'-triphosphate = RNA(n+1) + diphosphate</text>
        <dbReference type="Rhea" id="RHEA:21248"/>
        <dbReference type="Rhea" id="RHEA-COMP:14527"/>
        <dbReference type="Rhea" id="RHEA-COMP:17342"/>
        <dbReference type="ChEBI" id="CHEBI:33019"/>
        <dbReference type="ChEBI" id="CHEBI:61557"/>
        <dbReference type="ChEBI" id="CHEBI:140395"/>
        <dbReference type="EC" id="2.7.7.6"/>
    </reaction>
</comment>
<evidence type="ECO:0000256" key="14">
    <source>
        <dbReference type="RuleBase" id="RU004279"/>
    </source>
</evidence>
<dbReference type="InterPro" id="IPR034678">
    <property type="entry name" value="RNApol_RpoC1"/>
</dbReference>
<evidence type="ECO:0000256" key="10">
    <source>
        <dbReference type="ARBA" id="ARBA00022842"/>
    </source>
</evidence>
<dbReference type="AlphaFoldDB" id="A0A8F9RR16"/>
<dbReference type="HAMAP" id="MF_01323">
    <property type="entry name" value="RNApol_bact_RpoC1"/>
    <property type="match status" value="1"/>
</dbReference>
<dbReference type="Pfam" id="PF00623">
    <property type="entry name" value="RNA_pol_Rpb1_2"/>
    <property type="match status" value="2"/>
</dbReference>
<keyword evidence="6 13" id="KW-0808">Transferase</keyword>
<evidence type="ECO:0000256" key="1">
    <source>
        <dbReference type="ARBA" id="ARBA00004026"/>
    </source>
</evidence>
<dbReference type="GO" id="GO:0003899">
    <property type="term" value="F:DNA-directed RNA polymerase activity"/>
    <property type="evidence" value="ECO:0007669"/>
    <property type="project" value="UniProtKB-UniRule"/>
</dbReference>
<evidence type="ECO:0000256" key="9">
    <source>
        <dbReference type="ARBA" id="ARBA00022833"/>
    </source>
</evidence>
<dbReference type="InterPro" id="IPR044893">
    <property type="entry name" value="RNA_pol_Rpb1_clamp_domain"/>
</dbReference>
<keyword evidence="5 16" id="KW-0934">Plastid</keyword>
<dbReference type="Gene3D" id="4.10.860.120">
    <property type="entry name" value="RNA polymerase II, clamp domain"/>
    <property type="match status" value="1"/>
</dbReference>
<protein>
    <recommendedName>
        <fullName evidence="13">DNA-directed RNA polymerase subunit beta'</fullName>
        <ecNumber evidence="13">2.7.7.6</ecNumber>
    </recommendedName>
    <alternativeName>
        <fullName evidence="13">PEP</fullName>
    </alternativeName>
    <alternativeName>
        <fullName evidence="13">Plastid-encoded RNA polymerase subunit beta'</fullName>
        <shortName evidence="13">RNA polymerase subunit beta'</shortName>
    </alternativeName>
</protein>
<evidence type="ECO:0000256" key="13">
    <source>
        <dbReference type="HAMAP-Rule" id="MF_01323"/>
    </source>
</evidence>
<dbReference type="GO" id="GO:0009507">
    <property type="term" value="C:chloroplast"/>
    <property type="evidence" value="ECO:0007669"/>
    <property type="project" value="UniProtKB-SubCell"/>
</dbReference>
<evidence type="ECO:0000256" key="8">
    <source>
        <dbReference type="ARBA" id="ARBA00022723"/>
    </source>
</evidence>
<dbReference type="EC" id="2.7.7.6" evidence="13"/>
<keyword evidence="9 13" id="KW-0862">Zinc</keyword>
<dbReference type="GO" id="GO:0003677">
    <property type="term" value="F:DNA binding"/>
    <property type="evidence" value="ECO:0007669"/>
    <property type="project" value="UniProtKB-UniRule"/>
</dbReference>
<feature type="binding site" evidence="13">
    <location>
        <position position="94"/>
    </location>
    <ligand>
        <name>Zn(2+)</name>
        <dbReference type="ChEBI" id="CHEBI:29105"/>
    </ligand>
</feature>
<dbReference type="InterPro" id="IPR000722">
    <property type="entry name" value="RNA_pol_asu"/>
</dbReference>
<keyword evidence="7 13" id="KW-0548">Nucleotidyltransferase</keyword>
<dbReference type="FunFam" id="4.10.860.120:FF:000007">
    <property type="entry name" value="DNA-directed RNA polymerase subunit gamma"/>
    <property type="match status" value="1"/>
</dbReference>
<geneLocation type="chloroplast" evidence="16"/>
<dbReference type="InterPro" id="IPR007080">
    <property type="entry name" value="RNA_pol_Rpb1_1"/>
</dbReference>
<comment type="cofactor">
    <cofactor evidence="13">
        <name>Zn(2+)</name>
        <dbReference type="ChEBI" id="CHEBI:29105"/>
    </cofactor>
    <text evidence="13">Binds 1 Zn(2+) ion per subunit.</text>
</comment>
<dbReference type="SMART" id="SM00663">
    <property type="entry name" value="RPOLA_N"/>
    <property type="match status" value="1"/>
</dbReference>
<feature type="binding site" evidence="13">
    <location>
        <position position="498"/>
    </location>
    <ligand>
        <name>Mg(2+)</name>
        <dbReference type="ChEBI" id="CHEBI:18420"/>
    </ligand>
</feature>
<evidence type="ECO:0000256" key="7">
    <source>
        <dbReference type="ARBA" id="ARBA00022695"/>
    </source>
</evidence>
<evidence type="ECO:0000256" key="5">
    <source>
        <dbReference type="ARBA" id="ARBA00022640"/>
    </source>
</evidence>
<dbReference type="GO" id="GO:0006351">
    <property type="term" value="P:DNA-templated transcription"/>
    <property type="evidence" value="ECO:0007669"/>
    <property type="project" value="UniProtKB-UniRule"/>
</dbReference>
<gene>
    <name evidence="13 16" type="primary">rpoC1</name>
    <name evidence="16" type="ORF">ACIRE_Cp012</name>
</gene>
<dbReference type="GO" id="GO:0000287">
    <property type="term" value="F:magnesium ion binding"/>
    <property type="evidence" value="ECO:0007669"/>
    <property type="project" value="UniProtKB-UniRule"/>
</dbReference>
<reference evidence="16" key="1">
    <citation type="submission" date="2020-12" db="EMBL/GenBank/DDBJ databases">
        <title>Pleurothallidinae phylogenomics.</title>
        <authorList>
            <person name="Mauad A.V.S.R."/>
            <person name="Vieira L.N."/>
            <person name="de Baura V.A."/>
            <person name="Balsanelli E."/>
            <person name="de Souza E.M."/>
            <person name="Chase M.W."/>
            <person name="Smidt E.C."/>
        </authorList>
    </citation>
    <scope>NUCLEOTIDE SEQUENCE</scope>
</reference>
<sequence>MNQNFYSMIDQYKHQQLQIGPVSPQQIRAWAKKILPNGEIVGEVTKPYTFHYKTNKPEKDGLFCERISGPIKSGICACGNYRGIGTEKEDPKFCEECGVEFVDSRIRRYQMGYIKLTCPVTHVWYLKRLPSYIANLLDKPLRELEGLVYCDFYFARSIAKKPTFLRLRGSFEYEIQSWKYSIPLFFTTQGFETFRKREISTGAGVIREQLADSDLRIITDNSLVEWKELGDEESAVNEWEDKKIRRRKDFLVRRIELAKHFLRTNVNPEWMVLCLLPVLPPELRPIIQIDGGKLMSSDINELYRRVIYRNNTLTDLLATSRSTPGELVMCQEKLVQEAVDTLFDNGIRGQPMRDGHNKVYKSFSDVIEGKEGRFRETLLGKRVDYSGRSVIVVGPLLSLHQCGLPREIAIELFQTFVIHGLIRQDVASNTGIAKSKIREKEPIVWEILQEVMQGHPVLLNRAPTLHRLGIQAFQPILVEGRAICLHPLVCKGFNADFDGDQMAVHVPLSLEAQAEARLLLFSHMNLLSPAIGDPVSVPTQDMLIGLYVLTIGNPRGICANRYNQYNSNCINYKNETVYKNDFKYTKEPYFSSSYDALGAYRQKRIHLDSPLWLRWRLDQRVVGSREVPIEIQYESFGNYNEIYKNYRIIGSVKQEIRCIYIRTTVGHLSFYREIEEAIQGFWRAYS</sequence>
<evidence type="ECO:0000256" key="6">
    <source>
        <dbReference type="ARBA" id="ARBA00022679"/>
    </source>
</evidence>
<keyword evidence="10 13" id="KW-0460">Magnesium</keyword>
<dbReference type="Gene3D" id="2.40.40.20">
    <property type="match status" value="1"/>
</dbReference>
<feature type="binding site" evidence="13">
    <location>
        <position position="78"/>
    </location>
    <ligand>
        <name>Zn(2+)</name>
        <dbReference type="ChEBI" id="CHEBI:29105"/>
    </ligand>
</feature>